<dbReference type="CDD" id="cd06225">
    <property type="entry name" value="HAMP"/>
    <property type="match status" value="1"/>
</dbReference>
<dbReference type="InterPro" id="IPR005467">
    <property type="entry name" value="His_kinase_dom"/>
</dbReference>
<keyword evidence="4" id="KW-1003">Cell membrane</keyword>
<evidence type="ECO:0000256" key="10">
    <source>
        <dbReference type="ARBA" id="ARBA00023012"/>
    </source>
</evidence>
<evidence type="ECO:0000256" key="4">
    <source>
        <dbReference type="ARBA" id="ARBA00022475"/>
    </source>
</evidence>
<dbReference type="GO" id="GO:0000155">
    <property type="term" value="F:phosphorelay sensor kinase activity"/>
    <property type="evidence" value="ECO:0007669"/>
    <property type="project" value="InterPro"/>
</dbReference>
<dbReference type="Proteomes" id="UP000033116">
    <property type="component" value="Chromosome"/>
</dbReference>
<dbReference type="InterPro" id="IPR003660">
    <property type="entry name" value="HAMP_dom"/>
</dbReference>
<comment type="subcellular location">
    <subcellularLocation>
        <location evidence="2">Cell membrane</location>
    </subcellularLocation>
</comment>
<dbReference type="InterPro" id="IPR004358">
    <property type="entry name" value="Sig_transdc_His_kin-like_C"/>
</dbReference>
<dbReference type="Pfam" id="PF05228">
    <property type="entry name" value="CHASE4"/>
    <property type="match status" value="1"/>
</dbReference>
<evidence type="ECO:0000256" key="12">
    <source>
        <dbReference type="SAM" id="Coils"/>
    </source>
</evidence>
<evidence type="ECO:0000259" key="14">
    <source>
        <dbReference type="PROSITE" id="PS50109"/>
    </source>
</evidence>
<evidence type="ECO:0000256" key="11">
    <source>
        <dbReference type="ARBA" id="ARBA00023136"/>
    </source>
</evidence>
<dbReference type="PRINTS" id="PR00344">
    <property type="entry name" value="BCTRLSENSOR"/>
</dbReference>
<dbReference type="SUPFAM" id="SSF47384">
    <property type="entry name" value="Homodimeric domain of signal transducing histidine kinase"/>
    <property type="match status" value="1"/>
</dbReference>
<dbReference type="Pfam" id="PF02518">
    <property type="entry name" value="HATPase_c"/>
    <property type="match status" value="1"/>
</dbReference>
<dbReference type="CDD" id="cd16922">
    <property type="entry name" value="HATPase_EvgS-ArcB-TorS-like"/>
    <property type="match status" value="1"/>
</dbReference>
<dbReference type="GO" id="GO:0005886">
    <property type="term" value="C:plasma membrane"/>
    <property type="evidence" value="ECO:0007669"/>
    <property type="project" value="UniProtKB-SubCell"/>
</dbReference>
<dbReference type="PANTHER" id="PTHR43047">
    <property type="entry name" value="TWO-COMPONENT HISTIDINE PROTEIN KINASE"/>
    <property type="match status" value="1"/>
</dbReference>
<keyword evidence="9" id="KW-0067">ATP-binding</keyword>
<evidence type="ECO:0000256" key="6">
    <source>
        <dbReference type="ARBA" id="ARBA00022679"/>
    </source>
</evidence>
<dbReference type="GO" id="GO:0005524">
    <property type="term" value="F:ATP binding"/>
    <property type="evidence" value="ECO:0007669"/>
    <property type="project" value="UniProtKB-KW"/>
</dbReference>
<dbReference type="Gene3D" id="6.10.340.10">
    <property type="match status" value="1"/>
</dbReference>
<accession>A0A0E3RCU0</accession>
<feature type="transmembrane region" description="Helical" evidence="13">
    <location>
        <begin position="275"/>
        <end position="295"/>
    </location>
</feature>
<evidence type="ECO:0000256" key="13">
    <source>
        <dbReference type="SAM" id="Phobius"/>
    </source>
</evidence>
<feature type="domain" description="HAMP" evidence="16">
    <location>
        <begin position="297"/>
        <end position="350"/>
    </location>
</feature>
<dbReference type="InterPro" id="IPR003661">
    <property type="entry name" value="HisK_dim/P_dom"/>
</dbReference>
<evidence type="ECO:0000259" key="15">
    <source>
        <dbReference type="PROSITE" id="PS50113"/>
    </source>
</evidence>
<keyword evidence="8 17" id="KW-0418">Kinase</keyword>
<dbReference type="InterPro" id="IPR036097">
    <property type="entry name" value="HisK_dim/P_sf"/>
</dbReference>
<dbReference type="SUPFAM" id="SSF55874">
    <property type="entry name" value="ATPase domain of HSP90 chaperone/DNA topoisomerase II/histidine kinase"/>
    <property type="match status" value="1"/>
</dbReference>
<keyword evidence="7" id="KW-0547">Nucleotide-binding</keyword>
<dbReference type="FunFam" id="3.30.565.10:FF:000023">
    <property type="entry name" value="PAS domain-containing sensor histidine kinase"/>
    <property type="match status" value="1"/>
</dbReference>
<keyword evidence="13" id="KW-1133">Transmembrane helix</keyword>
<dbReference type="InterPro" id="IPR035965">
    <property type="entry name" value="PAS-like_dom_sf"/>
</dbReference>
<organism evidence="17 18">
    <name type="scientific">Methanosarcina mazei SarPi</name>
    <dbReference type="NCBI Taxonomy" id="1434115"/>
    <lineage>
        <taxon>Archaea</taxon>
        <taxon>Methanobacteriati</taxon>
        <taxon>Methanobacteriota</taxon>
        <taxon>Stenosarchaea group</taxon>
        <taxon>Methanomicrobia</taxon>
        <taxon>Methanosarcinales</taxon>
        <taxon>Methanosarcinaceae</taxon>
        <taxon>Methanosarcina</taxon>
    </lineage>
</organism>
<feature type="domain" description="PAC" evidence="15">
    <location>
        <begin position="425"/>
        <end position="476"/>
    </location>
</feature>
<evidence type="ECO:0000256" key="2">
    <source>
        <dbReference type="ARBA" id="ARBA00004236"/>
    </source>
</evidence>
<dbReference type="InterPro" id="IPR036890">
    <property type="entry name" value="HATPase_C_sf"/>
</dbReference>
<dbReference type="PROSITE" id="PS50885">
    <property type="entry name" value="HAMP"/>
    <property type="match status" value="1"/>
</dbReference>
<evidence type="ECO:0000313" key="17">
    <source>
        <dbReference type="EMBL" id="AKB61932.1"/>
    </source>
</evidence>
<dbReference type="InterPro" id="IPR013656">
    <property type="entry name" value="PAS_4"/>
</dbReference>
<evidence type="ECO:0000256" key="7">
    <source>
        <dbReference type="ARBA" id="ARBA00022741"/>
    </source>
</evidence>
<keyword evidence="10" id="KW-0902">Two-component regulatory system</keyword>
<evidence type="ECO:0000256" key="9">
    <source>
        <dbReference type="ARBA" id="ARBA00022840"/>
    </source>
</evidence>
<dbReference type="SMART" id="SM00388">
    <property type="entry name" value="HisKA"/>
    <property type="match status" value="1"/>
</dbReference>
<evidence type="ECO:0000313" key="18">
    <source>
        <dbReference type="Proteomes" id="UP000033116"/>
    </source>
</evidence>
<dbReference type="CDD" id="cd00130">
    <property type="entry name" value="PAS"/>
    <property type="match status" value="1"/>
</dbReference>
<keyword evidence="13" id="KW-0812">Transmembrane</keyword>
<dbReference type="Gene3D" id="3.30.450.20">
    <property type="entry name" value="PAS domain"/>
    <property type="match status" value="1"/>
</dbReference>
<evidence type="ECO:0000256" key="5">
    <source>
        <dbReference type="ARBA" id="ARBA00022553"/>
    </source>
</evidence>
<dbReference type="InterPro" id="IPR000700">
    <property type="entry name" value="PAS-assoc_C"/>
</dbReference>
<dbReference type="InterPro" id="IPR000014">
    <property type="entry name" value="PAS"/>
</dbReference>
<dbReference type="PROSITE" id="PS50113">
    <property type="entry name" value="PAC"/>
    <property type="match status" value="1"/>
</dbReference>
<reference evidence="17 18" key="1">
    <citation type="submission" date="2014-07" db="EMBL/GenBank/DDBJ databases">
        <title>Methanogenic archaea and the global carbon cycle.</title>
        <authorList>
            <person name="Henriksen J.R."/>
            <person name="Luke J."/>
            <person name="Reinhart S."/>
            <person name="Benedict M.N."/>
            <person name="Youngblut N.D."/>
            <person name="Metcalf M.E."/>
            <person name="Whitaker R.J."/>
            <person name="Metcalf W.W."/>
        </authorList>
    </citation>
    <scope>NUCLEOTIDE SEQUENCE [LARGE SCALE GENOMIC DNA]</scope>
    <source>
        <strain evidence="17 18">SarPi</strain>
    </source>
</reference>
<keyword evidence="11 13" id="KW-0472">Membrane</keyword>
<dbReference type="PANTHER" id="PTHR43047:SF72">
    <property type="entry name" value="OSMOSENSING HISTIDINE PROTEIN KINASE SLN1"/>
    <property type="match status" value="1"/>
</dbReference>
<evidence type="ECO:0000259" key="16">
    <source>
        <dbReference type="PROSITE" id="PS50885"/>
    </source>
</evidence>
<dbReference type="EMBL" id="CP009511">
    <property type="protein sequence ID" value="AKB61932.1"/>
    <property type="molecule type" value="Genomic_DNA"/>
</dbReference>
<dbReference type="EC" id="2.7.13.3" evidence="3"/>
<feature type="coiled-coil region" evidence="12">
    <location>
        <begin position="331"/>
        <end position="365"/>
    </location>
</feature>
<dbReference type="Pfam" id="PF00512">
    <property type="entry name" value="HisKA"/>
    <property type="match status" value="1"/>
</dbReference>
<evidence type="ECO:0000256" key="8">
    <source>
        <dbReference type="ARBA" id="ARBA00022777"/>
    </source>
</evidence>
<evidence type="ECO:0000256" key="3">
    <source>
        <dbReference type="ARBA" id="ARBA00012438"/>
    </source>
</evidence>
<keyword evidence="5" id="KW-0597">Phosphoprotein</keyword>
<dbReference type="SUPFAM" id="SSF55785">
    <property type="entry name" value="PYP-like sensor domain (PAS domain)"/>
    <property type="match status" value="1"/>
</dbReference>
<dbReference type="InterPro" id="IPR007892">
    <property type="entry name" value="CHASE4"/>
</dbReference>
<feature type="domain" description="Histidine kinase" evidence="14">
    <location>
        <begin position="493"/>
        <end position="712"/>
    </location>
</feature>
<evidence type="ECO:0000256" key="1">
    <source>
        <dbReference type="ARBA" id="ARBA00000085"/>
    </source>
</evidence>
<dbReference type="GO" id="GO:0009927">
    <property type="term" value="F:histidine phosphotransfer kinase activity"/>
    <property type="evidence" value="ECO:0007669"/>
    <property type="project" value="TreeGrafter"/>
</dbReference>
<dbReference type="FunFam" id="1.10.287.130:FF:000132">
    <property type="entry name" value="Sensory transduction histidine kinase"/>
    <property type="match status" value="1"/>
</dbReference>
<gene>
    <name evidence="17" type="ORF">MSMAP_1947</name>
</gene>
<dbReference type="InterPro" id="IPR003594">
    <property type="entry name" value="HATPase_dom"/>
</dbReference>
<proteinExistence type="predicted"/>
<dbReference type="PROSITE" id="PS50109">
    <property type="entry name" value="HIS_KIN"/>
    <property type="match status" value="1"/>
</dbReference>
<dbReference type="Gene3D" id="1.10.287.130">
    <property type="match status" value="1"/>
</dbReference>
<dbReference type="Gene3D" id="3.30.565.10">
    <property type="entry name" value="Histidine kinase-like ATPase, C-terminal domain"/>
    <property type="match status" value="1"/>
</dbReference>
<keyword evidence="6" id="KW-0808">Transferase</keyword>
<dbReference type="Pfam" id="PF08448">
    <property type="entry name" value="PAS_4"/>
    <property type="match status" value="1"/>
</dbReference>
<dbReference type="HOGENOM" id="CLU_009587_1_0_2"/>
<dbReference type="AlphaFoldDB" id="A0A0E3RCU0"/>
<sequence>MFGINISKKIFIITLLIFAVLITSFALTYNMQLSNFLTLEEADTLNDVERLQNAIYTQQGYLDNMVQDWACWDDTYRFIEDRNQEYINVNLQNETLAGVKVNIMLFINETGSLVYAKSINFSKVEEKPVPEELLKLVESGQLSIKSEDDVIRGYVLLDEAPMFISCHPILTTKYEGPVKGTLVFGKYFDDCVLSSEENTDSSISILRVDEDLPPDFQGKFQQIIENPGSTIVEPLSKEVIAGYFGLMDISGKPAVIIRTDFPRILYLNNENTLNYMYFFLLLTGLVTGVGVKFALDNFFVSRLIDIDNFVTKVRSEKDLSRRLPLEGNDELYRLSREINGMLSEIELAEQELKSQEREKKVLLDSLNELTIFVDPDFKIIWANKAALEHMKIDLERAKGMCFKTTPDINGSLFGHMQLEKIFNSGNKESGEFSLENGTYWFVQAIPVTDDSGKIIGILGTFRDITERKAIEKLLQEKQVAEIANRTKSEFLANMSHELRTPLNSIIGFSDLLCDQIYGKLNEKQLKYANNISKSGKHLLNLINDILDLSKVEAGKMELDYREFELTDRLNSVKSLLSPIAARKNIKIEINVDKELTTIYADEARFVQIMYNLVDNAIKFSFENNPVRIEARRKGEFLETTVTDIGIGIKPEDQYKLFQPFSQVAAFSSKKFQGTGLGLSLVKQIVNLHGGYVWFRSIPGEGSTFAFAIPINGNKKD</sequence>
<dbReference type="SMART" id="SM00387">
    <property type="entry name" value="HATPase_c"/>
    <property type="match status" value="1"/>
</dbReference>
<comment type="catalytic activity">
    <reaction evidence="1">
        <text>ATP + protein L-histidine = ADP + protein N-phospho-L-histidine.</text>
        <dbReference type="EC" id="2.7.13.3"/>
    </reaction>
</comment>
<dbReference type="PATRIC" id="fig|1434115.4.peg.2499"/>
<keyword evidence="12" id="KW-0175">Coiled coil</keyword>
<dbReference type="CDD" id="cd00082">
    <property type="entry name" value="HisKA"/>
    <property type="match status" value="1"/>
</dbReference>
<name>A0A0E3RCU0_METMZ</name>
<protein>
    <recommendedName>
        <fullName evidence="3">histidine kinase</fullName>
        <ecNumber evidence="3">2.7.13.3</ecNumber>
    </recommendedName>
</protein>